<evidence type="ECO:0000256" key="7">
    <source>
        <dbReference type="ARBA" id="ARBA00023012"/>
    </source>
</evidence>
<feature type="domain" description="CheW-like" evidence="15">
    <location>
        <begin position="1820"/>
        <end position="1957"/>
    </location>
</feature>
<evidence type="ECO:0000259" key="15">
    <source>
        <dbReference type="PROSITE" id="PS50851"/>
    </source>
</evidence>
<dbReference type="PANTHER" id="PTHR43395">
    <property type="entry name" value="SENSOR HISTIDINE KINASE CHEA"/>
    <property type="match status" value="1"/>
</dbReference>
<dbReference type="InterPro" id="IPR002545">
    <property type="entry name" value="CheW-lke_dom"/>
</dbReference>
<feature type="domain" description="Histidine kinase" evidence="13">
    <location>
        <begin position="1585"/>
        <end position="1818"/>
    </location>
</feature>
<dbReference type="GO" id="GO:0005737">
    <property type="term" value="C:cytoplasm"/>
    <property type="evidence" value="ECO:0007669"/>
    <property type="project" value="InterPro"/>
</dbReference>
<feature type="modified residue" description="Phosphohistidine" evidence="9">
    <location>
        <position position="1360"/>
    </location>
</feature>
<dbReference type="FunFam" id="3.30.565.10:FF:000016">
    <property type="entry name" value="Chemotaxis protein CheA, putative"/>
    <property type="match status" value="1"/>
</dbReference>
<reference evidence="17 18" key="1">
    <citation type="submission" date="2017-08" db="EMBL/GenBank/DDBJ databases">
        <title>Infants hospitalized years apart are colonized by the same room-sourced microbial strains.</title>
        <authorList>
            <person name="Brooks B."/>
            <person name="Olm M.R."/>
            <person name="Firek B.A."/>
            <person name="Baker R."/>
            <person name="Thomas B.C."/>
            <person name="Morowitz M.J."/>
            <person name="Banfield J.F."/>
        </authorList>
    </citation>
    <scope>NUCLEOTIDE SEQUENCE [LARGE SCALE GENOMIC DNA]</scope>
    <source>
        <strain evidence="17">S2_005_003_R2_42</strain>
    </source>
</reference>
<dbReference type="Pfam" id="PF02518">
    <property type="entry name" value="HATPase_c"/>
    <property type="match status" value="1"/>
</dbReference>
<dbReference type="SMART" id="SM00260">
    <property type="entry name" value="CheW"/>
    <property type="match status" value="1"/>
</dbReference>
<keyword evidence="6 17" id="KW-0418">Kinase</keyword>
<evidence type="ECO:0000259" key="14">
    <source>
        <dbReference type="PROSITE" id="PS50110"/>
    </source>
</evidence>
<evidence type="ECO:0000256" key="8">
    <source>
        <dbReference type="ARBA" id="ARBA00035100"/>
    </source>
</evidence>
<dbReference type="Gene3D" id="2.30.30.40">
    <property type="entry name" value="SH3 Domains"/>
    <property type="match status" value="1"/>
</dbReference>
<evidence type="ECO:0000256" key="10">
    <source>
        <dbReference type="PROSITE-ProRule" id="PRU00169"/>
    </source>
</evidence>
<dbReference type="CDD" id="cd00088">
    <property type="entry name" value="HPT"/>
    <property type="match status" value="2"/>
</dbReference>
<evidence type="ECO:0000256" key="1">
    <source>
        <dbReference type="ARBA" id="ARBA00000085"/>
    </source>
</evidence>
<protein>
    <recommendedName>
        <fullName evidence="3">Chemotaxis protein CheA</fullName>
        <ecNumber evidence="2">2.7.13.3</ecNumber>
    </recommendedName>
</protein>
<dbReference type="InterPro" id="IPR036641">
    <property type="entry name" value="HPT_dom_sf"/>
</dbReference>
<evidence type="ECO:0000256" key="11">
    <source>
        <dbReference type="SAM" id="Coils"/>
    </source>
</evidence>
<feature type="modified residue" description="4-aspartylphosphate" evidence="10">
    <location>
        <position position="2036"/>
    </location>
</feature>
<dbReference type="PROSITE" id="PS50110">
    <property type="entry name" value="RESPONSE_REGULATORY"/>
    <property type="match status" value="1"/>
</dbReference>
<feature type="coiled-coil region" evidence="11">
    <location>
        <begin position="1531"/>
        <end position="1558"/>
    </location>
</feature>
<evidence type="ECO:0000313" key="17">
    <source>
        <dbReference type="EMBL" id="PZQ16573.1"/>
    </source>
</evidence>
<dbReference type="EMBL" id="QFPO01000005">
    <property type="protein sequence ID" value="PZQ16573.1"/>
    <property type="molecule type" value="Genomic_DNA"/>
</dbReference>
<dbReference type="SMART" id="SM00073">
    <property type="entry name" value="HPT"/>
    <property type="match status" value="2"/>
</dbReference>
<dbReference type="InterPro" id="IPR001789">
    <property type="entry name" value="Sig_transdc_resp-reg_receiver"/>
</dbReference>
<feature type="domain" description="HPt" evidence="16">
    <location>
        <begin position="1313"/>
        <end position="1417"/>
    </location>
</feature>
<comment type="function">
    <text evidence="8">Involved in the transmission of sensory signals from the chemoreceptors to the flagellar motors. CheA is autophosphorylated; it can transfer its phosphate group to either CheB or CheY.</text>
</comment>
<dbReference type="InterPro" id="IPR058661">
    <property type="entry name" value="FimL_2nd"/>
</dbReference>
<dbReference type="InterPro" id="IPR011006">
    <property type="entry name" value="CheY-like_superfamily"/>
</dbReference>
<dbReference type="GO" id="GO:0000155">
    <property type="term" value="F:phosphorelay sensor kinase activity"/>
    <property type="evidence" value="ECO:0007669"/>
    <property type="project" value="InterPro"/>
</dbReference>
<proteinExistence type="predicted"/>
<name>A0A2W5MGC5_9GAMM</name>
<keyword evidence="11" id="KW-0175">Coiled coil</keyword>
<evidence type="ECO:0000256" key="3">
    <source>
        <dbReference type="ARBA" id="ARBA00021495"/>
    </source>
</evidence>
<dbReference type="PROSITE" id="PS50894">
    <property type="entry name" value="HPT"/>
    <property type="match status" value="2"/>
</dbReference>
<dbReference type="PANTHER" id="PTHR43395:SF8">
    <property type="entry name" value="HISTIDINE KINASE"/>
    <property type="match status" value="1"/>
</dbReference>
<accession>A0A2W5MGC5</accession>
<dbReference type="InterPro" id="IPR036890">
    <property type="entry name" value="HATPase_C_sf"/>
</dbReference>
<dbReference type="SMART" id="SM01231">
    <property type="entry name" value="H-kinase_dim"/>
    <property type="match status" value="1"/>
</dbReference>
<keyword evidence="7" id="KW-0902">Two-component regulatory system</keyword>
<dbReference type="InterPro" id="IPR004358">
    <property type="entry name" value="Sig_transdc_His_kin-like_C"/>
</dbReference>
<comment type="caution">
    <text evidence="17">The sequence shown here is derived from an EMBL/GenBank/DDBJ whole genome shotgun (WGS) entry which is preliminary data.</text>
</comment>
<dbReference type="PROSITE" id="PS50109">
    <property type="entry name" value="HIS_KIN"/>
    <property type="match status" value="1"/>
</dbReference>
<dbReference type="InterPro" id="IPR005467">
    <property type="entry name" value="His_kinase_dom"/>
</dbReference>
<keyword evidence="4 10" id="KW-0597">Phosphoprotein</keyword>
<dbReference type="InterPro" id="IPR036061">
    <property type="entry name" value="CheW-like_dom_sf"/>
</dbReference>
<evidence type="ECO:0000256" key="9">
    <source>
        <dbReference type="PROSITE-ProRule" id="PRU00110"/>
    </source>
</evidence>
<dbReference type="SUPFAM" id="SSF50341">
    <property type="entry name" value="CheW-like"/>
    <property type="match status" value="1"/>
</dbReference>
<dbReference type="InterPro" id="IPR004105">
    <property type="entry name" value="CheA-like_dim"/>
</dbReference>
<organism evidence="17 18">
    <name type="scientific">Rhodanobacter denitrificans</name>
    <dbReference type="NCBI Taxonomy" id="666685"/>
    <lineage>
        <taxon>Bacteria</taxon>
        <taxon>Pseudomonadati</taxon>
        <taxon>Pseudomonadota</taxon>
        <taxon>Gammaproteobacteria</taxon>
        <taxon>Lysobacterales</taxon>
        <taxon>Rhodanobacteraceae</taxon>
        <taxon>Rhodanobacter</taxon>
    </lineage>
</organism>
<keyword evidence="5" id="KW-0808">Transferase</keyword>
<dbReference type="EC" id="2.7.13.3" evidence="2"/>
<evidence type="ECO:0000256" key="4">
    <source>
        <dbReference type="ARBA" id="ARBA00022553"/>
    </source>
</evidence>
<feature type="compositionally biased region" description="Acidic residues" evidence="12">
    <location>
        <begin position="1061"/>
        <end position="1071"/>
    </location>
</feature>
<dbReference type="InterPro" id="IPR008207">
    <property type="entry name" value="Sig_transdc_His_kin_Hpt_dom"/>
</dbReference>
<evidence type="ECO:0000256" key="6">
    <source>
        <dbReference type="ARBA" id="ARBA00022777"/>
    </source>
</evidence>
<dbReference type="SMART" id="SM00448">
    <property type="entry name" value="REC"/>
    <property type="match status" value="1"/>
</dbReference>
<feature type="compositionally biased region" description="Low complexity" evidence="12">
    <location>
        <begin position="1206"/>
        <end position="1228"/>
    </location>
</feature>
<dbReference type="PROSITE" id="PS50851">
    <property type="entry name" value="CHEW"/>
    <property type="match status" value="1"/>
</dbReference>
<dbReference type="Pfam" id="PF01627">
    <property type="entry name" value="Hpt"/>
    <property type="match status" value="3"/>
</dbReference>
<dbReference type="SUPFAM" id="SSF47226">
    <property type="entry name" value="Histidine-containing phosphotransfer domain, HPT domain"/>
    <property type="match status" value="5"/>
</dbReference>
<dbReference type="Pfam" id="PF00072">
    <property type="entry name" value="Response_reg"/>
    <property type="match status" value="1"/>
</dbReference>
<dbReference type="SUPFAM" id="SSF52172">
    <property type="entry name" value="CheY-like"/>
    <property type="match status" value="1"/>
</dbReference>
<evidence type="ECO:0000256" key="12">
    <source>
        <dbReference type="SAM" id="MobiDB-lite"/>
    </source>
</evidence>
<dbReference type="Proteomes" id="UP000249046">
    <property type="component" value="Unassembled WGS sequence"/>
</dbReference>
<evidence type="ECO:0000313" key="18">
    <source>
        <dbReference type="Proteomes" id="UP000249046"/>
    </source>
</evidence>
<feature type="compositionally biased region" description="Low complexity" evidence="12">
    <location>
        <begin position="1251"/>
        <end position="1262"/>
    </location>
</feature>
<feature type="domain" description="HPt" evidence="16">
    <location>
        <begin position="705"/>
        <end position="809"/>
    </location>
</feature>
<dbReference type="InterPro" id="IPR037006">
    <property type="entry name" value="CheA-like_homodim_sf"/>
</dbReference>
<dbReference type="SUPFAM" id="SSF55874">
    <property type="entry name" value="ATPase domain of HSP90 chaperone/DNA topoisomerase II/histidine kinase"/>
    <property type="match status" value="1"/>
</dbReference>
<feature type="compositionally biased region" description="Acidic residues" evidence="12">
    <location>
        <begin position="1041"/>
        <end position="1050"/>
    </location>
</feature>
<dbReference type="Pfam" id="PF26379">
    <property type="entry name" value="FimL_2nd"/>
    <property type="match status" value="1"/>
</dbReference>
<dbReference type="Gene3D" id="3.40.50.2300">
    <property type="match status" value="1"/>
</dbReference>
<feature type="compositionally biased region" description="Low complexity" evidence="12">
    <location>
        <begin position="1451"/>
        <end position="1471"/>
    </location>
</feature>
<dbReference type="Gene3D" id="1.10.287.560">
    <property type="entry name" value="Histidine kinase CheA-like, homodimeric domain"/>
    <property type="match status" value="1"/>
</dbReference>
<evidence type="ECO:0000259" key="16">
    <source>
        <dbReference type="PROSITE" id="PS50894"/>
    </source>
</evidence>
<dbReference type="SMART" id="SM00387">
    <property type="entry name" value="HATPase_c"/>
    <property type="match status" value="1"/>
</dbReference>
<dbReference type="InterPro" id="IPR003594">
    <property type="entry name" value="HATPase_dom"/>
</dbReference>
<feature type="region of interest" description="Disordered" evidence="12">
    <location>
        <begin position="1031"/>
        <end position="1095"/>
    </location>
</feature>
<evidence type="ECO:0000259" key="13">
    <source>
        <dbReference type="PROSITE" id="PS50109"/>
    </source>
</evidence>
<feature type="region of interest" description="Disordered" evidence="12">
    <location>
        <begin position="1248"/>
        <end position="1285"/>
    </location>
</feature>
<feature type="region of interest" description="Disordered" evidence="12">
    <location>
        <begin position="1447"/>
        <end position="1471"/>
    </location>
</feature>
<feature type="region of interest" description="Disordered" evidence="12">
    <location>
        <begin position="1206"/>
        <end position="1231"/>
    </location>
</feature>
<dbReference type="InterPro" id="IPR051315">
    <property type="entry name" value="Bact_Chemotaxis_CheA"/>
</dbReference>
<sequence>MKLQDDIEFTSLGWIKHELDSTLRQAQEALEAYVDTPADSSLMRICGGHLHQVQGTLRMIELYGAALVVEEMEQLVKALLDDAIGERDEAYSVLMRGIVQLPDYLERLQGGHKDIPIVLLPLLNDLRACRGEKLLSESALFAPDMAVELPAGAAGAAQPLPVEQQRQAASRLRLAYQASLLRWFRGEDEAAALQRLIGVLDRLRELSSRVEPRRLWWVAAAVVEALQDRALDVGVTLKLLFGRIDLEIKRFAEGGEEALHARPPRDLLQNLLYYVANSGGRGGRVSEVRATYQLDGLLPSAREVEHAQGAMTGHNRNLLDTVSAAIKDDLLRVKEVLDIFLRTHSPDPETLGAQTEILDRVGDTLGMLGLGVPRRVVGEQRQIIDEIASGKRPVDESSLLDVAGALLYVEASLDDHIERLGAGGPGDEDAAEGKELPRAEVRKILDALMREAAINIQQAKHDIVAFIESPWDHSRVELIPRLLEEIAGALRMLGLEAAAELMPGVVRFVEIELIRHRRIPTVEQMDKLADALASIEYYLEATREQRSGRECILDVTRESLASLGYWPVPPALEEAAAPEAAIEAAATPVEPPTAFAAEPVWTFDAPGVADASVEPASVEPAAVDLPSVELDTAVEIAPGDDLRDLILGGTHSPEPHRHEMAGLRLADTGSAPPADEQTWIEIEEEIEEELPGVEPLALGFQSAASDDIDDDIREVFLDEVQDEVDSLQRVLPGWSAQLGDLDAVKTIRRSFHTLKGSGRLVGALTLGEFSWKIENMLNRVLDRTIEPSRAVFALTQSAISTLPDLLAALRGERAAAVDLGGIMETADRLAAGEDAWLPPAAARRTVKRVVRRRVPAVWPHAEADRIDADTPETIAVATAASGPAIDPVLYEILRNETDTHLATVEAWLESGDALRPGVEDPVQRAVHTLHGAIAMVDIPALTAVLAPLEGYLKRLGAQSAALPPAGRSALGDACRVTRDVIARIGVGDLSVPDTADLAERLTALRDALPEPGFDLLRAGLDEEAVEPAALDENAEAADTVSADEIDAEPAETDRSDANLVDADDTLTDETADATADATAPPGPRERAADLDTTGAELEDFTDILIARYTDAGTETNETAAAPAAASSPLEALFAGVPTTTPPAEPPADVGEGADPLADEIEWLLAESAAAPALGDEADDDATEPTEIELSSDDMAWLSELDADTTPAVASDDAASAADAAEAPAEAPAFEPYRLPTFDVDEPVAEVEVEVEAGTTEPTATEAAIEEDAEPQPATASAAEPAPAIASPATRWWDAERETPPIPDDPLPEGALALDDADEDLLEIFVQEASDILDHSDSLVARLHETPEAFDLLSGLQRDLHTLKGGARMAGLTPIGDLSHAMESLLEAIHAGSRRMDRAAIESFERGFDRLHGLVQRVGQRQAIAMPQHAIARFEQLVEGRTLDAAADGARTPQPDAAPAQPTAAAAPGAPATTAAAFAPAAGADDDETMRASQEMIRVRSELVDSLVNYAGEVSIYRSRLEQQIASFRFNLVEFEQTVNRLREQLRKLEIETEAQIIARYQRENEESGAATFDPLELDRFSQLQQYSRALGESVSDLVSIQGVFDELTRQSETLLLQQSRVSSDLHEGLMRTRMVTFDSLVPTLRRTLRQAAQELGKRAQLRVEGAQGEMDRNLLERMKAPFEHMLRNALAHGIEPTEQRLAAGKPAEGTVNIALSREATEVVLKVSDDGRGLDLAAIRRRAIERGLLKADAQLSDRDLQGFILESGFSTTDQITQLAGRGVGMDVVASEIKQLGGTLGIDSQAGRGTAFTVRLPFTLAVTQAILVKLGEATYAIPMSSVQGVVRIDREELRERLLAGNTRYAFGGEDFHFHDLSQLLGVPGGRNLDETQLPLLMTRTGDQRAAIRVDAVIGSREVVVKSVGPQISSIPGIFGATIMGDGSVVMILDLAPLVRRAAALREDQGADGGTILPDLMIPEAQAEVRQQPLVMVVDDSITMRKVTTRVLERASLEVVTAKDGLDAVEKLQDRVPDLMLLDIEMPRMDGYELATYMRNDVRLREVPIIMITSRTGEKHRQRALELGVQRYLGKPYQEADLMQNVVEVLGLEP</sequence>
<dbReference type="Gene3D" id="3.30.565.10">
    <property type="entry name" value="Histidine kinase-like ATPase, C-terminal domain"/>
    <property type="match status" value="1"/>
</dbReference>
<feature type="compositionally biased region" description="Low complexity" evidence="12">
    <location>
        <begin position="1270"/>
        <end position="1285"/>
    </location>
</feature>
<feature type="modified residue" description="Phosphohistidine" evidence="9">
    <location>
        <position position="752"/>
    </location>
</feature>
<dbReference type="Gene3D" id="1.20.120.160">
    <property type="entry name" value="HPT domain"/>
    <property type="match status" value="4"/>
</dbReference>
<dbReference type="GO" id="GO:0006935">
    <property type="term" value="P:chemotaxis"/>
    <property type="evidence" value="ECO:0007669"/>
    <property type="project" value="InterPro"/>
</dbReference>
<evidence type="ECO:0000256" key="5">
    <source>
        <dbReference type="ARBA" id="ARBA00022679"/>
    </source>
</evidence>
<dbReference type="PRINTS" id="PR00344">
    <property type="entry name" value="BCTRLSENSOR"/>
</dbReference>
<comment type="catalytic activity">
    <reaction evidence="1">
        <text>ATP + protein L-histidine = ADP + protein N-phospho-L-histidine.</text>
        <dbReference type="EC" id="2.7.13.3"/>
    </reaction>
</comment>
<dbReference type="Pfam" id="PF01584">
    <property type="entry name" value="CheW"/>
    <property type="match status" value="1"/>
</dbReference>
<evidence type="ECO:0000256" key="2">
    <source>
        <dbReference type="ARBA" id="ARBA00012438"/>
    </source>
</evidence>
<gene>
    <name evidence="17" type="ORF">DI564_08090</name>
</gene>
<feature type="domain" description="Response regulatory" evidence="14">
    <location>
        <begin position="1987"/>
        <end position="2103"/>
    </location>
</feature>
<dbReference type="CDD" id="cd17546">
    <property type="entry name" value="REC_hyHK_CKI1_RcsC-like"/>
    <property type="match status" value="1"/>
</dbReference>